<dbReference type="InterPro" id="IPR017455">
    <property type="entry name" value="Znf_FYVE-rel"/>
</dbReference>
<feature type="compositionally biased region" description="Polar residues" evidence="9">
    <location>
        <begin position="343"/>
        <end position="358"/>
    </location>
</feature>
<dbReference type="SUPFAM" id="SSF57903">
    <property type="entry name" value="FYVE/PHD zinc finger"/>
    <property type="match status" value="1"/>
</dbReference>
<keyword evidence="14" id="KW-1185">Reference proteome</keyword>
<evidence type="ECO:0000313" key="13">
    <source>
        <dbReference type="Ensembl" id="ENSAOCP00000049913.1"/>
    </source>
</evidence>
<dbReference type="InterPro" id="IPR035899">
    <property type="entry name" value="DBL_dom_sf"/>
</dbReference>
<dbReference type="PROSITE" id="PS50178">
    <property type="entry name" value="ZF_FYVE"/>
    <property type="match status" value="1"/>
</dbReference>
<evidence type="ECO:0000259" key="10">
    <source>
        <dbReference type="PROSITE" id="PS50003"/>
    </source>
</evidence>
<dbReference type="SMART" id="SM00233">
    <property type="entry name" value="PH"/>
    <property type="match status" value="1"/>
</dbReference>
<dbReference type="Pfam" id="PF22697">
    <property type="entry name" value="SOS1_NGEF_PH"/>
    <property type="match status" value="1"/>
</dbReference>
<keyword evidence="4" id="KW-0479">Metal-binding</keyword>
<reference evidence="13" key="3">
    <citation type="submission" date="2025-09" db="UniProtKB">
        <authorList>
            <consortium name="Ensembl"/>
        </authorList>
    </citation>
    <scope>IDENTIFICATION</scope>
</reference>
<feature type="compositionally biased region" description="Low complexity" evidence="9">
    <location>
        <begin position="169"/>
        <end position="183"/>
    </location>
</feature>
<evidence type="ECO:0008006" key="15">
    <source>
        <dbReference type="Google" id="ProtNLM"/>
    </source>
</evidence>
<feature type="compositionally biased region" description="Acidic residues" evidence="9">
    <location>
        <begin position="374"/>
        <end position="389"/>
    </location>
</feature>
<feature type="region of interest" description="Disordered" evidence="9">
    <location>
        <begin position="1"/>
        <end position="20"/>
    </location>
</feature>
<dbReference type="InterPro" id="IPR000219">
    <property type="entry name" value="DH_dom"/>
</dbReference>
<evidence type="ECO:0000256" key="9">
    <source>
        <dbReference type="SAM" id="MobiDB-lite"/>
    </source>
</evidence>
<dbReference type="Ensembl" id="ENSAOCT00000058607.1">
    <property type="protein sequence ID" value="ENSAOCP00000049913.1"/>
    <property type="gene ID" value="ENSAOCG00000013091.2"/>
</dbReference>
<dbReference type="Pfam" id="PF00621">
    <property type="entry name" value="RhoGEF"/>
    <property type="match status" value="1"/>
</dbReference>
<dbReference type="SMART" id="SM00325">
    <property type="entry name" value="RhoGEF"/>
    <property type="match status" value="1"/>
</dbReference>
<dbReference type="InterPro" id="IPR001849">
    <property type="entry name" value="PH_domain"/>
</dbReference>
<dbReference type="InterPro" id="IPR055251">
    <property type="entry name" value="SOS1_NGEF_PH"/>
</dbReference>
<dbReference type="PANTHER" id="PTHR12673:SF98">
    <property type="entry name" value="FYVE, RHOGEF AND PH DOMAIN-CONTAINING PROTEIN 4"/>
    <property type="match status" value="1"/>
</dbReference>
<feature type="domain" description="DH" evidence="11">
    <location>
        <begin position="393"/>
        <end position="580"/>
    </location>
</feature>
<dbReference type="InterPro" id="IPR000306">
    <property type="entry name" value="Znf_FYVE"/>
</dbReference>
<dbReference type="InterPro" id="IPR011993">
    <property type="entry name" value="PH-like_dom_sf"/>
</dbReference>
<accession>A0AAQ5Y871</accession>
<dbReference type="AlphaFoldDB" id="A0AAQ5Y871"/>
<dbReference type="GO" id="GO:0005085">
    <property type="term" value="F:guanyl-nucleotide exchange factor activity"/>
    <property type="evidence" value="ECO:0007669"/>
    <property type="project" value="UniProtKB-KW"/>
</dbReference>
<evidence type="ECO:0000259" key="11">
    <source>
        <dbReference type="PROSITE" id="PS50010"/>
    </source>
</evidence>
<dbReference type="Gene3D" id="2.30.29.30">
    <property type="entry name" value="Pleckstrin-homology domain (PH domain)/Phosphotyrosine-binding domain (PTB)"/>
    <property type="match status" value="1"/>
</dbReference>
<dbReference type="PROSITE" id="PS50003">
    <property type="entry name" value="PH_DOMAIN"/>
    <property type="match status" value="1"/>
</dbReference>
<feature type="region of interest" description="Disordered" evidence="9">
    <location>
        <begin position="276"/>
        <end position="298"/>
    </location>
</feature>
<dbReference type="SUPFAM" id="SSF48065">
    <property type="entry name" value="DBL homology domain (DH-domain)"/>
    <property type="match status" value="1"/>
</dbReference>
<dbReference type="GO" id="GO:0008270">
    <property type="term" value="F:zinc ion binding"/>
    <property type="evidence" value="ECO:0007669"/>
    <property type="project" value="UniProtKB-KW"/>
</dbReference>
<dbReference type="InterPro" id="IPR051092">
    <property type="entry name" value="FYVE_RhoGEF_PH"/>
</dbReference>
<evidence type="ECO:0000256" key="4">
    <source>
        <dbReference type="ARBA" id="ARBA00022723"/>
    </source>
</evidence>
<protein>
    <recommendedName>
        <fullName evidence="15">FYVE, RhoGEF and PH domain containing 4b</fullName>
    </recommendedName>
</protein>
<reference evidence="13" key="2">
    <citation type="submission" date="2025-08" db="UniProtKB">
        <authorList>
            <consortium name="Ensembl"/>
        </authorList>
    </citation>
    <scope>IDENTIFICATION</scope>
</reference>
<keyword evidence="5 8" id="KW-0863">Zinc-finger</keyword>
<dbReference type="GO" id="GO:0005737">
    <property type="term" value="C:cytoplasm"/>
    <property type="evidence" value="ECO:0007669"/>
    <property type="project" value="TreeGrafter"/>
</dbReference>
<evidence type="ECO:0000256" key="5">
    <source>
        <dbReference type="ARBA" id="ARBA00022771"/>
    </source>
</evidence>
<evidence type="ECO:0000313" key="14">
    <source>
        <dbReference type="Proteomes" id="UP001501940"/>
    </source>
</evidence>
<dbReference type="PROSITE" id="PS50010">
    <property type="entry name" value="DH_2"/>
    <property type="match status" value="1"/>
</dbReference>
<dbReference type="GO" id="GO:0007010">
    <property type="term" value="P:cytoskeleton organization"/>
    <property type="evidence" value="ECO:0007669"/>
    <property type="project" value="TreeGrafter"/>
</dbReference>
<feature type="region of interest" description="Disordered" evidence="9">
    <location>
        <begin position="342"/>
        <end position="390"/>
    </location>
</feature>
<organism evidence="13 14">
    <name type="scientific">Amphiprion ocellaris</name>
    <name type="common">Clown anemonefish</name>
    <dbReference type="NCBI Taxonomy" id="80972"/>
    <lineage>
        <taxon>Eukaryota</taxon>
        <taxon>Metazoa</taxon>
        <taxon>Chordata</taxon>
        <taxon>Craniata</taxon>
        <taxon>Vertebrata</taxon>
        <taxon>Euteleostomi</taxon>
        <taxon>Actinopterygii</taxon>
        <taxon>Neopterygii</taxon>
        <taxon>Teleostei</taxon>
        <taxon>Neoteleostei</taxon>
        <taxon>Acanthomorphata</taxon>
        <taxon>Ovalentaria</taxon>
        <taxon>Pomacentridae</taxon>
        <taxon>Amphiprion</taxon>
    </lineage>
</organism>
<comment type="subcellular location">
    <subcellularLocation>
        <location evidence="1">Cytoplasm</location>
        <location evidence="1">Cytoskeleton</location>
    </subcellularLocation>
</comment>
<name>A0AAQ5Y871_AMPOC</name>
<dbReference type="InterPro" id="IPR013083">
    <property type="entry name" value="Znf_RING/FYVE/PHD"/>
</dbReference>
<dbReference type="Pfam" id="PF01363">
    <property type="entry name" value="FYVE"/>
    <property type="match status" value="1"/>
</dbReference>
<dbReference type="Proteomes" id="UP001501940">
    <property type="component" value="Chromosome 21"/>
</dbReference>
<dbReference type="PANTHER" id="PTHR12673">
    <property type="entry name" value="FACIOGENITAL DYSPLASIA PROTEIN"/>
    <property type="match status" value="1"/>
</dbReference>
<evidence type="ECO:0000256" key="1">
    <source>
        <dbReference type="ARBA" id="ARBA00004245"/>
    </source>
</evidence>
<evidence type="ECO:0000256" key="8">
    <source>
        <dbReference type="PROSITE-ProRule" id="PRU00091"/>
    </source>
</evidence>
<feature type="compositionally biased region" description="Basic and acidic residues" evidence="9">
    <location>
        <begin position="359"/>
        <end position="373"/>
    </location>
</feature>
<dbReference type="SMART" id="SM00064">
    <property type="entry name" value="FYVE"/>
    <property type="match status" value="1"/>
</dbReference>
<dbReference type="CDD" id="cd00160">
    <property type="entry name" value="RhoGEF"/>
    <property type="match status" value="1"/>
</dbReference>
<dbReference type="GeneTree" id="ENSGT00940000155765"/>
<evidence type="ECO:0000256" key="3">
    <source>
        <dbReference type="ARBA" id="ARBA00022658"/>
    </source>
</evidence>
<feature type="region of interest" description="Disordered" evidence="9">
    <location>
        <begin position="164"/>
        <end position="233"/>
    </location>
</feature>
<sequence>MFDLKKRSSLTLKGGRDSEEFRRVAVRRKVRGAVGDCDGSDLSSGMCGSYSCGRACGSELNSKLGSEEDNGKSPAKKSPLKPQVPPKPAHLLSPLSVRQDQADATGTAVHQQINVTEQDQSPSRAYGVPVSCFSPSQNCLGSLSPVRGAGSHFFNGSHISPARQAQGISHLSSSPVLGSPSPGKRGIQNCSPLREGGHSPAKHSPRNHSPLMGKLRTPSPVQGKMGSYSPARSSMSWLGLHRIPNDKMEGQEKRAEKSLSVPDLIVYMDESRIHSETAERSPLKPLQSPNCKGPAAVNRRLNHSTNEGRQTSRETSAGQINGVVQGNGWLEVNGISHKMEVSKTPTGSKFSCQWTKATTGDERIHEESRGEQNEEKEEEGGEELKDEENTEQKLYKIATELLQTEKAYVARLHLLDQVFCSRLTEEAARGSFPPEVIRNIFSNISSVYSFHSQFLLPDLENCIRHWCESPGLGKVLLQNAPFLRMYADYVRNFDQAMELVRTWTERSSAFRNIIQDIQTQEVCGNLTLQHHMLEPVQRVPRYEMLLKDYLKKLPEEDPDYEFAQKSLQTISMAATHSNSAIHKAESLKRLLEIYEMVGEEEVVNPTNEFLREGRLLKLAARNTSAMERHLFLFNNFLLCCSPRFSLVGQRFTIRCRIGVEGMHVQQTTNEDHPYTFQVSGKERTLELQASSEQDRDDWIKVIQEAIVVFQKKNETFKLASKEILNILAMIFFALQTEELGRRAPRWIRDNEVTLCMTCREPFNALTRRRHHCRACGFVICHFKIKNCHITRKFSAYLVFSQSDPPPASTDSVLSGFLQYGDNPIIWQQMWCVLTRTEPQLLYLYADPQVRTSVTGKTQIYVFCKL</sequence>
<dbReference type="SUPFAM" id="SSF50729">
    <property type="entry name" value="PH domain-like"/>
    <property type="match status" value="1"/>
</dbReference>
<evidence type="ECO:0000256" key="2">
    <source>
        <dbReference type="ARBA" id="ARBA00022490"/>
    </source>
</evidence>
<evidence type="ECO:0000256" key="7">
    <source>
        <dbReference type="ARBA" id="ARBA00023212"/>
    </source>
</evidence>
<keyword evidence="6" id="KW-0862">Zinc</keyword>
<dbReference type="InterPro" id="IPR011011">
    <property type="entry name" value="Znf_FYVE_PHD"/>
</dbReference>
<evidence type="ECO:0000259" key="12">
    <source>
        <dbReference type="PROSITE" id="PS50178"/>
    </source>
</evidence>
<keyword evidence="7" id="KW-0206">Cytoskeleton</keyword>
<reference evidence="13 14" key="1">
    <citation type="submission" date="2022-01" db="EMBL/GenBank/DDBJ databases">
        <title>A chromosome-scale genome assembly of the false clownfish, Amphiprion ocellaris.</title>
        <authorList>
            <person name="Ryu T."/>
        </authorList>
    </citation>
    <scope>NUCLEOTIDE SEQUENCE [LARGE SCALE GENOMIC DNA]</scope>
</reference>
<evidence type="ECO:0000256" key="6">
    <source>
        <dbReference type="ARBA" id="ARBA00022833"/>
    </source>
</evidence>
<dbReference type="Gene3D" id="1.20.900.10">
    <property type="entry name" value="Dbl homology (DH) domain"/>
    <property type="match status" value="1"/>
</dbReference>
<dbReference type="GO" id="GO:0005856">
    <property type="term" value="C:cytoskeleton"/>
    <property type="evidence" value="ECO:0007669"/>
    <property type="project" value="UniProtKB-SubCell"/>
</dbReference>
<feature type="region of interest" description="Disordered" evidence="9">
    <location>
        <begin position="63"/>
        <end position="91"/>
    </location>
</feature>
<feature type="domain" description="PH" evidence="10">
    <location>
        <begin position="608"/>
        <end position="707"/>
    </location>
</feature>
<proteinExistence type="predicted"/>
<feature type="domain" description="FYVE-type" evidence="12">
    <location>
        <begin position="749"/>
        <end position="787"/>
    </location>
</feature>
<dbReference type="Gene3D" id="3.30.40.10">
    <property type="entry name" value="Zinc/RING finger domain, C3HC4 (zinc finger)"/>
    <property type="match status" value="1"/>
</dbReference>
<keyword evidence="2" id="KW-0963">Cytoplasm</keyword>
<keyword evidence="3" id="KW-0344">Guanine-nucleotide releasing factor</keyword>
<dbReference type="GO" id="GO:0046847">
    <property type="term" value="P:filopodium assembly"/>
    <property type="evidence" value="ECO:0007669"/>
    <property type="project" value="TreeGrafter"/>
</dbReference>